<protein>
    <submittedName>
        <fullName evidence="1">Uncharacterized protein</fullName>
    </submittedName>
</protein>
<evidence type="ECO:0000313" key="2">
    <source>
        <dbReference type="Proteomes" id="UP000694544"/>
    </source>
</evidence>
<dbReference type="Ensembl" id="ENSMMST00000020712.1">
    <property type="protein sequence ID" value="ENSMMSP00000018762.1"/>
    <property type="gene ID" value="ENSMMSG00000014179.1"/>
</dbReference>
<name>A0A8C6DTF2_MOSMO</name>
<organism evidence="1 2">
    <name type="scientific">Moschus moschiferus</name>
    <name type="common">Siberian musk deer</name>
    <name type="synonym">Moschus sibiricus</name>
    <dbReference type="NCBI Taxonomy" id="68415"/>
    <lineage>
        <taxon>Eukaryota</taxon>
        <taxon>Metazoa</taxon>
        <taxon>Chordata</taxon>
        <taxon>Craniata</taxon>
        <taxon>Vertebrata</taxon>
        <taxon>Euteleostomi</taxon>
        <taxon>Mammalia</taxon>
        <taxon>Eutheria</taxon>
        <taxon>Laurasiatheria</taxon>
        <taxon>Artiodactyla</taxon>
        <taxon>Ruminantia</taxon>
        <taxon>Pecora</taxon>
        <taxon>Moschidae</taxon>
        <taxon>Moschus</taxon>
    </lineage>
</organism>
<dbReference type="Proteomes" id="UP000694544">
    <property type="component" value="Unplaced"/>
</dbReference>
<dbReference type="AlphaFoldDB" id="A0A8C6DTF2"/>
<sequence>RRQMGLEHHWVQVSARGHYEKILPLISDGKLLNENLAKLESFPLSQHIRRKLQNHK</sequence>
<reference evidence="1" key="1">
    <citation type="submission" date="2025-08" db="UniProtKB">
        <authorList>
            <consortium name="Ensembl"/>
        </authorList>
    </citation>
    <scope>IDENTIFICATION</scope>
</reference>
<keyword evidence="2" id="KW-1185">Reference proteome</keyword>
<evidence type="ECO:0000313" key="1">
    <source>
        <dbReference type="Ensembl" id="ENSMMSP00000018762.1"/>
    </source>
</evidence>
<reference evidence="1" key="2">
    <citation type="submission" date="2025-09" db="UniProtKB">
        <authorList>
            <consortium name="Ensembl"/>
        </authorList>
    </citation>
    <scope>IDENTIFICATION</scope>
</reference>
<accession>A0A8C6DTF2</accession>
<dbReference type="GeneTree" id="ENSGT01010000229408"/>
<proteinExistence type="predicted"/>